<name>A0A9P4XAJ2_9HYPO</name>
<feature type="compositionally biased region" description="Basic residues" evidence="1">
    <location>
        <begin position="1"/>
        <end position="14"/>
    </location>
</feature>
<evidence type="ECO:0000313" key="3">
    <source>
        <dbReference type="Proteomes" id="UP000801864"/>
    </source>
</evidence>
<organism evidence="2 3">
    <name type="scientific">Trichoderma lentiforme</name>
    <dbReference type="NCBI Taxonomy" id="1567552"/>
    <lineage>
        <taxon>Eukaryota</taxon>
        <taxon>Fungi</taxon>
        <taxon>Dikarya</taxon>
        <taxon>Ascomycota</taxon>
        <taxon>Pezizomycotina</taxon>
        <taxon>Sordariomycetes</taxon>
        <taxon>Hypocreomycetidae</taxon>
        <taxon>Hypocreales</taxon>
        <taxon>Hypocreaceae</taxon>
        <taxon>Trichoderma</taxon>
    </lineage>
</organism>
<proteinExistence type="predicted"/>
<dbReference type="EMBL" id="QLNT01000014">
    <property type="protein sequence ID" value="KAF3068109.1"/>
    <property type="molecule type" value="Genomic_DNA"/>
</dbReference>
<feature type="region of interest" description="Disordered" evidence="1">
    <location>
        <begin position="88"/>
        <end position="115"/>
    </location>
</feature>
<dbReference type="AlphaFoldDB" id="A0A9P4XAJ2"/>
<keyword evidence="3" id="KW-1185">Reference proteome</keyword>
<gene>
    <name evidence="2" type="ORF">CFAM422_008114</name>
</gene>
<reference evidence="2 3" key="1">
    <citation type="submission" date="2018-06" db="EMBL/GenBank/DDBJ databases">
        <title>Genome analysis of cellulolytic fungus Trichoderma lentiforme CFAM-422.</title>
        <authorList>
            <person name="Steindorff A.S."/>
            <person name="Formighieri E.F."/>
            <person name="Midorikawa G.E.O."/>
            <person name="Tamietti M.S."/>
            <person name="Ramos E.Z."/>
            <person name="Silva A.S."/>
            <person name="Bon E.P.S."/>
            <person name="Mendes T.D."/>
            <person name="Damaso M.C.T."/>
            <person name="Favaro L.C.L."/>
        </authorList>
    </citation>
    <scope>NUCLEOTIDE SEQUENCE [LARGE SCALE GENOMIC DNA]</scope>
    <source>
        <strain evidence="2 3">CFAM-422</strain>
    </source>
</reference>
<protein>
    <submittedName>
        <fullName evidence="2">Uncharacterized protein</fullName>
    </submittedName>
</protein>
<evidence type="ECO:0000256" key="1">
    <source>
        <dbReference type="SAM" id="MobiDB-lite"/>
    </source>
</evidence>
<comment type="caution">
    <text evidence="2">The sequence shown here is derived from an EMBL/GenBank/DDBJ whole genome shotgun (WGS) entry which is preliminary data.</text>
</comment>
<feature type="region of interest" description="Disordered" evidence="1">
    <location>
        <begin position="1"/>
        <end position="23"/>
    </location>
</feature>
<accession>A0A9P4XAJ2</accession>
<dbReference type="Proteomes" id="UP000801864">
    <property type="component" value="Unassembled WGS sequence"/>
</dbReference>
<sequence length="417" mass="46640">MHQRARHPRPRRSQRVSQRNRSSVRIHFTLLPRLHQSQLSQTINDLARKRLVNLPPVDVLLLQSQPVQQFRDRQRRPNAHLVGIAPHRRRADKLSHDPPAQAELRGGAPAHQQRRRRAVGDLARVARGALAVGLERRLQLRQRLGRDARADAVVASNSDLLLLAHGIALLVHLLKTCRNGNNLRVEPPGISRPRRPNVRFRSDLVLNPAIHAVPLRNVLRREAHRHDAVPHMLRLRMPQRRPNVHRHGLAPVIPRHALHARPNTNIHHPILNLRRDQRNALQRRRTRAVRREQARAVRIASVVERHAAGLGAAQLGQHDAHADIVDQRRVHLGHGEAGGLEDGGEQLLRVGVLEVALGGAAYGRAEGGEDDDVGGCFGEHGGEAFGRHDAGCCLFFVMDGPLNSVAHSVTYSLRGYI</sequence>
<evidence type="ECO:0000313" key="2">
    <source>
        <dbReference type="EMBL" id="KAF3068109.1"/>
    </source>
</evidence>